<evidence type="ECO:0000313" key="3">
    <source>
        <dbReference type="EMBL" id="EIW78261.1"/>
    </source>
</evidence>
<dbReference type="PANTHER" id="PTHR44019:SF8">
    <property type="entry name" value="POC1 CENTRIOLAR PROTEIN HOMOLOG"/>
    <property type="match status" value="1"/>
</dbReference>
<keyword evidence="1" id="KW-0853">WD repeat</keyword>
<evidence type="ECO:0000256" key="1">
    <source>
        <dbReference type="ARBA" id="ARBA00022574"/>
    </source>
</evidence>
<protein>
    <submittedName>
        <fullName evidence="3">TolB C-terminal domain-containing protein</fullName>
    </submittedName>
</protein>
<keyword evidence="2" id="KW-0677">Repeat</keyword>
<dbReference type="EMBL" id="JH711582">
    <property type="protein sequence ID" value="EIW78261.1"/>
    <property type="molecule type" value="Genomic_DNA"/>
</dbReference>
<dbReference type="KEGG" id="cput:CONPUDRAFT_167310"/>
<name>A0A5M3MI03_CONPW</name>
<sequence>MLKHSWQEKRVFIFEALDEIASATPRDSQLLQLFMLFSEALQDPNVPPIHIVITSRPRPEIRLVMEWQEIADHVQTICMEDFDTQEDIARYLQDSFNSIYYRHNLSAIRTLPWPPDATMKTLLERSHRFIVAATLVRYTDHEAAEVRLSSSSNILQTNTVNPVQDVFDLYQAVVDYSAEDVAKCFQFLSDLVTLAQPLPVRDLSALLGIGRHGVQAILDSVSAIVSVPSKPTEPVIVFHPSLRDFLAGSPHPSANLDNSHRRLFCGCMHLMARELTTDICGLGDAFKLHAEVIDFARKVETRLSWALRYACRHWIFHLQYVQPDAEVTFLVHEFLHNRLLHWVEVLSLVGQLNDVVLYAIKARTVISSWESFDHKSEAMTLLYELQKLILEFFDCISVSALHVYHSALPFVPTTTRLRAVYGLALQAANVEVEEGLDTEWDFCHRTIECLRAKAVSVSPDGEWAAVASEQGVLIWDMTTGLLITTVSQTPVCKTLAFSPDGRFLAFGTFSPRRWQLWNMFKDTTSIPLDNPSDAVPCCCAFYHRGDRVACAFEQPSEALSKVYIWDMTTRTSLFIVHLDAIRHMRFSRSDEKLLSATDDTVYVWQNTTGAQLQRIDRNQGSFPRDSWHFFTPDDHHIVHIITGHSRTSSYPHALPTLGVLVSPSIRATSLVPAQVNISVRVAMRSGICIAARIEDKLFTASRHDVDLSLVKDRSPIMYATKNSGKNFEGHDLASGVSFLDLSQACFGVVKRKRPVATPPEIATIVLPTWTASNSFVLGEHITTTVEKRTMTLPRIRFISADADSGHRIVHTHQVDPDHREIIVFAPRMQAIAYRCSAAGPIKLLCLGREKLVQHDVWRIGDAIFAWKFSNRATFLAAVFWLKYSDLPRLRQFHLCVWEVATGALVGEMTLVDVDRSSIAFSPNDAHLAVVCKSQKELAVFYIRKKGKGFARIFTSNAPPQSSFFAPYFSENNTIRHVLVCYQDFGTVSVAIQHQNIYASSNNGLYTLPQTIILDERKPNTRNNAIEVLASTQLSRVLVHGSAFSVVLDRPLEFVEGSSPTEEGTHSISNRITIGESEFDTLTWSDVRLTRDGWIFVGEKRVCWVPVRYRLKQSQGYTQANDRPKAPTVGQMKNPQSFRGFGNGIVLMEGNRHLVMRFRGLEVRYFD</sequence>
<reference evidence="4" key="1">
    <citation type="journal article" date="2012" name="Science">
        <title>The Paleozoic origin of enzymatic lignin decomposition reconstructed from 31 fungal genomes.</title>
        <authorList>
            <person name="Floudas D."/>
            <person name="Binder M."/>
            <person name="Riley R."/>
            <person name="Barry K."/>
            <person name="Blanchette R.A."/>
            <person name="Henrissat B."/>
            <person name="Martinez A.T."/>
            <person name="Otillar R."/>
            <person name="Spatafora J.W."/>
            <person name="Yadav J.S."/>
            <person name="Aerts A."/>
            <person name="Benoit I."/>
            <person name="Boyd A."/>
            <person name="Carlson A."/>
            <person name="Copeland A."/>
            <person name="Coutinho P.M."/>
            <person name="de Vries R.P."/>
            <person name="Ferreira P."/>
            <person name="Findley K."/>
            <person name="Foster B."/>
            <person name="Gaskell J."/>
            <person name="Glotzer D."/>
            <person name="Gorecki P."/>
            <person name="Heitman J."/>
            <person name="Hesse C."/>
            <person name="Hori C."/>
            <person name="Igarashi K."/>
            <person name="Jurgens J.A."/>
            <person name="Kallen N."/>
            <person name="Kersten P."/>
            <person name="Kohler A."/>
            <person name="Kuees U."/>
            <person name="Kumar T.K.A."/>
            <person name="Kuo A."/>
            <person name="LaButti K."/>
            <person name="Larrondo L.F."/>
            <person name="Lindquist E."/>
            <person name="Ling A."/>
            <person name="Lombard V."/>
            <person name="Lucas S."/>
            <person name="Lundell T."/>
            <person name="Martin R."/>
            <person name="McLaughlin D.J."/>
            <person name="Morgenstern I."/>
            <person name="Morin E."/>
            <person name="Murat C."/>
            <person name="Nagy L.G."/>
            <person name="Nolan M."/>
            <person name="Ohm R.A."/>
            <person name="Patyshakuliyeva A."/>
            <person name="Rokas A."/>
            <person name="Ruiz-Duenas F.J."/>
            <person name="Sabat G."/>
            <person name="Salamov A."/>
            <person name="Samejima M."/>
            <person name="Schmutz J."/>
            <person name="Slot J.C."/>
            <person name="St John F."/>
            <person name="Stenlid J."/>
            <person name="Sun H."/>
            <person name="Sun S."/>
            <person name="Syed K."/>
            <person name="Tsang A."/>
            <person name="Wiebenga A."/>
            <person name="Young D."/>
            <person name="Pisabarro A."/>
            <person name="Eastwood D.C."/>
            <person name="Martin F."/>
            <person name="Cullen D."/>
            <person name="Grigoriev I.V."/>
            <person name="Hibbett D.S."/>
        </authorList>
    </citation>
    <scope>NUCLEOTIDE SEQUENCE [LARGE SCALE GENOMIC DNA]</scope>
    <source>
        <strain evidence="4">RWD-64-598 SS2</strain>
    </source>
</reference>
<dbReference type="SUPFAM" id="SSF50978">
    <property type="entry name" value="WD40 repeat-like"/>
    <property type="match status" value="1"/>
</dbReference>
<accession>A0A5M3MI03</accession>
<evidence type="ECO:0000256" key="2">
    <source>
        <dbReference type="ARBA" id="ARBA00022737"/>
    </source>
</evidence>
<dbReference type="Gene3D" id="2.130.10.10">
    <property type="entry name" value="YVTN repeat-like/Quinoprotein amine dehydrogenase"/>
    <property type="match status" value="1"/>
</dbReference>
<organism evidence="3 4">
    <name type="scientific">Coniophora puteana (strain RWD-64-598)</name>
    <name type="common">Brown rot fungus</name>
    <dbReference type="NCBI Taxonomy" id="741705"/>
    <lineage>
        <taxon>Eukaryota</taxon>
        <taxon>Fungi</taxon>
        <taxon>Dikarya</taxon>
        <taxon>Basidiomycota</taxon>
        <taxon>Agaricomycotina</taxon>
        <taxon>Agaricomycetes</taxon>
        <taxon>Agaricomycetidae</taxon>
        <taxon>Boletales</taxon>
        <taxon>Coniophorineae</taxon>
        <taxon>Coniophoraceae</taxon>
        <taxon>Coniophora</taxon>
    </lineage>
</organism>
<dbReference type="InterPro" id="IPR036322">
    <property type="entry name" value="WD40_repeat_dom_sf"/>
</dbReference>
<dbReference type="RefSeq" id="XP_007771328.1">
    <property type="nucleotide sequence ID" value="XM_007773138.1"/>
</dbReference>
<dbReference type="PANTHER" id="PTHR44019">
    <property type="entry name" value="WD REPEAT-CONTAINING PROTEIN 55"/>
    <property type="match status" value="1"/>
</dbReference>
<dbReference type="OrthoDB" id="538223at2759"/>
<dbReference type="GeneID" id="19205742"/>
<evidence type="ECO:0000313" key="4">
    <source>
        <dbReference type="Proteomes" id="UP000053558"/>
    </source>
</evidence>
<dbReference type="Pfam" id="PF00400">
    <property type="entry name" value="WD40"/>
    <property type="match status" value="1"/>
</dbReference>
<gene>
    <name evidence="3" type="ORF">CONPUDRAFT_167310</name>
</gene>
<keyword evidence="4" id="KW-1185">Reference proteome</keyword>
<dbReference type="InterPro" id="IPR050505">
    <property type="entry name" value="WDR55/POC1"/>
</dbReference>
<dbReference type="AlphaFoldDB" id="A0A5M3MI03"/>
<proteinExistence type="predicted"/>
<dbReference type="Proteomes" id="UP000053558">
    <property type="component" value="Unassembled WGS sequence"/>
</dbReference>
<comment type="caution">
    <text evidence="3">The sequence shown here is derived from an EMBL/GenBank/DDBJ whole genome shotgun (WGS) entry which is preliminary data.</text>
</comment>
<dbReference type="SMART" id="SM00320">
    <property type="entry name" value="WD40"/>
    <property type="match status" value="3"/>
</dbReference>
<dbReference type="SUPFAM" id="SSF82171">
    <property type="entry name" value="DPP6 N-terminal domain-like"/>
    <property type="match status" value="1"/>
</dbReference>
<dbReference type="InterPro" id="IPR015943">
    <property type="entry name" value="WD40/YVTN_repeat-like_dom_sf"/>
</dbReference>
<dbReference type="InterPro" id="IPR001680">
    <property type="entry name" value="WD40_rpt"/>
</dbReference>